<comment type="similarity">
    <text evidence="1">Belongs to the RecJ family.</text>
</comment>
<keyword evidence="3" id="KW-0540">Nuclease</keyword>
<evidence type="ECO:0000256" key="3">
    <source>
        <dbReference type="ARBA" id="ARBA00022722"/>
    </source>
</evidence>
<dbReference type="Pfam" id="PF17768">
    <property type="entry name" value="RecJ_OB"/>
    <property type="match status" value="1"/>
</dbReference>
<feature type="domain" description="DHHA1" evidence="7">
    <location>
        <begin position="348"/>
        <end position="438"/>
    </location>
</feature>
<dbReference type="InterPro" id="IPR001667">
    <property type="entry name" value="DDH_dom"/>
</dbReference>
<dbReference type="InterPro" id="IPR041122">
    <property type="entry name" value="RecJ_OB"/>
</dbReference>
<evidence type="ECO:0000256" key="4">
    <source>
        <dbReference type="ARBA" id="ARBA00022801"/>
    </source>
</evidence>
<keyword evidence="4" id="KW-0378">Hydrolase</keyword>
<dbReference type="Proteomes" id="UP000177838">
    <property type="component" value="Unassembled WGS sequence"/>
</dbReference>
<dbReference type="STRING" id="1802439.A2589_00705"/>
<dbReference type="InterPro" id="IPR003156">
    <property type="entry name" value="DHHA1_dom"/>
</dbReference>
<keyword evidence="5 9" id="KW-0269">Exonuclease</keyword>
<name>A0A1G2QJR2_9BACT</name>
<feature type="domain" description="DDH" evidence="6">
    <location>
        <begin position="75"/>
        <end position="229"/>
    </location>
</feature>
<dbReference type="SUPFAM" id="SSF64182">
    <property type="entry name" value="DHH phosphoesterases"/>
    <property type="match status" value="1"/>
</dbReference>
<organism evidence="9 10">
    <name type="scientific">Candidatus Vogelbacteria bacterium RIFOXYD1_FULL_46_19</name>
    <dbReference type="NCBI Taxonomy" id="1802439"/>
    <lineage>
        <taxon>Bacteria</taxon>
        <taxon>Candidatus Vogeliibacteriota</taxon>
    </lineage>
</organism>
<gene>
    <name evidence="9" type="ORF">A2589_00705</name>
</gene>
<dbReference type="Gene3D" id="3.10.310.30">
    <property type="match status" value="1"/>
</dbReference>
<dbReference type="GO" id="GO:0003676">
    <property type="term" value="F:nucleic acid binding"/>
    <property type="evidence" value="ECO:0007669"/>
    <property type="project" value="InterPro"/>
</dbReference>
<reference evidence="9 10" key="1">
    <citation type="journal article" date="2016" name="Nat. Commun.">
        <title>Thousands of microbial genomes shed light on interconnected biogeochemical processes in an aquifer system.</title>
        <authorList>
            <person name="Anantharaman K."/>
            <person name="Brown C.T."/>
            <person name="Hug L.A."/>
            <person name="Sharon I."/>
            <person name="Castelle C.J."/>
            <person name="Probst A.J."/>
            <person name="Thomas B.C."/>
            <person name="Singh A."/>
            <person name="Wilkins M.J."/>
            <person name="Karaoz U."/>
            <person name="Brodie E.L."/>
            <person name="Williams K.H."/>
            <person name="Hubbard S.S."/>
            <person name="Banfield J.F."/>
        </authorList>
    </citation>
    <scope>NUCLEOTIDE SEQUENCE [LARGE SCALE GENOMIC DNA]</scope>
</reference>
<dbReference type="EMBL" id="MHTK01000002">
    <property type="protein sequence ID" value="OHA60181.1"/>
    <property type="molecule type" value="Genomic_DNA"/>
</dbReference>
<evidence type="ECO:0000259" key="8">
    <source>
        <dbReference type="Pfam" id="PF17768"/>
    </source>
</evidence>
<dbReference type="GO" id="GO:0008409">
    <property type="term" value="F:5'-3' exonuclease activity"/>
    <property type="evidence" value="ECO:0007669"/>
    <property type="project" value="InterPro"/>
</dbReference>
<evidence type="ECO:0000313" key="9">
    <source>
        <dbReference type="EMBL" id="OHA60181.1"/>
    </source>
</evidence>
<sequence>MQKRWLLKQTTSHSDLAGLTELSATILANRGVTSGLEVAATISPDYAEHLHDPFLMKDMAGGVKRILQAIKKQEKILIFGDYDADGVPASAVLACFFKQIGYEHFDVYIPDRHNEQYGLSVASIEKFAGEGVKLIITVDCGVSNIKEIKRAGELDLEVVVTDHHLPPAELPPAVAVINPKRLDDTYPYKFLAGTGVAFKLVQALMAKGKFTAIKPGWEKWLLDLVAIATVADMVPMTGENKVLTRFGLLVLKKTRRVGLLALFKALKLKQQFLVEEDIGFMIGPRLNSAGRMSHASQAYFLLMTDNDTEARTITTHLEEKNQERRSQVTDILAEADLKYQAAEIPAVVVLGRTEWGLGVLGLAAARISEKYKRTTFIWAKNGNGEIKGSCRSGGEVNVVDLMAAAGGREFFSDFGGHAFAGGFSLPESRLEQLEETLLKAYEDLPKTEVIEEEEADAKIGLDDITWATFSEVEKLAPYGLEFPKPVFWLEGVEIVAAKSFGKTGGHVELVFKNSKGESIPAIAFFSCEGELAYDQGHIWLGVNLAPGRRVDVLANIEKSTFKYKPELRLRIVDLKQSI</sequence>
<dbReference type="GO" id="GO:0006310">
    <property type="term" value="P:DNA recombination"/>
    <property type="evidence" value="ECO:0007669"/>
    <property type="project" value="InterPro"/>
</dbReference>
<evidence type="ECO:0000313" key="10">
    <source>
        <dbReference type="Proteomes" id="UP000177838"/>
    </source>
</evidence>
<dbReference type="PANTHER" id="PTHR30255:SF2">
    <property type="entry name" value="SINGLE-STRANDED-DNA-SPECIFIC EXONUCLEASE RECJ"/>
    <property type="match status" value="1"/>
</dbReference>
<accession>A0A1G2QJR2</accession>
<dbReference type="NCBIfam" id="TIGR00644">
    <property type="entry name" value="recJ"/>
    <property type="match status" value="1"/>
</dbReference>
<dbReference type="GO" id="GO:0006281">
    <property type="term" value="P:DNA repair"/>
    <property type="evidence" value="ECO:0007669"/>
    <property type="project" value="InterPro"/>
</dbReference>
<evidence type="ECO:0000256" key="5">
    <source>
        <dbReference type="ARBA" id="ARBA00022839"/>
    </source>
</evidence>
<evidence type="ECO:0000259" key="6">
    <source>
        <dbReference type="Pfam" id="PF01368"/>
    </source>
</evidence>
<comment type="caution">
    <text evidence="9">The sequence shown here is derived from an EMBL/GenBank/DDBJ whole genome shotgun (WGS) entry which is preliminary data.</text>
</comment>
<proteinExistence type="inferred from homology"/>
<dbReference type="Gene3D" id="3.90.1640.30">
    <property type="match status" value="1"/>
</dbReference>
<dbReference type="InterPro" id="IPR038763">
    <property type="entry name" value="DHH_sf"/>
</dbReference>
<evidence type="ECO:0000256" key="1">
    <source>
        <dbReference type="ARBA" id="ARBA00005915"/>
    </source>
</evidence>
<dbReference type="PANTHER" id="PTHR30255">
    <property type="entry name" value="SINGLE-STRANDED-DNA-SPECIFIC EXONUCLEASE RECJ"/>
    <property type="match status" value="1"/>
</dbReference>
<protein>
    <recommendedName>
        <fullName evidence="2">Single-stranded-DNA-specific exonuclease RecJ</fullName>
    </recommendedName>
</protein>
<dbReference type="InterPro" id="IPR004610">
    <property type="entry name" value="RecJ"/>
</dbReference>
<feature type="domain" description="RecJ OB" evidence="8">
    <location>
        <begin position="456"/>
        <end position="573"/>
    </location>
</feature>
<dbReference type="Pfam" id="PF01368">
    <property type="entry name" value="DHH"/>
    <property type="match status" value="1"/>
</dbReference>
<dbReference type="Pfam" id="PF02272">
    <property type="entry name" value="DHHA1"/>
    <property type="match status" value="1"/>
</dbReference>
<evidence type="ECO:0000259" key="7">
    <source>
        <dbReference type="Pfam" id="PF02272"/>
    </source>
</evidence>
<evidence type="ECO:0000256" key="2">
    <source>
        <dbReference type="ARBA" id="ARBA00019841"/>
    </source>
</evidence>
<dbReference type="AlphaFoldDB" id="A0A1G2QJR2"/>
<dbReference type="InterPro" id="IPR051673">
    <property type="entry name" value="SSDNA_exonuclease_RecJ"/>
</dbReference>